<protein>
    <submittedName>
        <fullName evidence="2">YfhE family protein</fullName>
    </submittedName>
</protein>
<organism evidence="2 3">
    <name type="scientific">Salibacterium salarium</name>
    <dbReference type="NCBI Taxonomy" id="284579"/>
    <lineage>
        <taxon>Bacteria</taxon>
        <taxon>Bacillati</taxon>
        <taxon>Bacillota</taxon>
        <taxon>Bacilli</taxon>
        <taxon>Bacillales</taxon>
        <taxon>Bacillaceae</taxon>
    </lineage>
</organism>
<gene>
    <name evidence="2" type="ORF">D7Z54_20485</name>
</gene>
<sequence length="49" mass="5711">MDEKKEPHKTMTDKSNGLSSTQEVIYNEEFVEADEAFKEEKSEKDKDQS</sequence>
<dbReference type="EMBL" id="RBVX01000024">
    <property type="protein sequence ID" value="RSL31425.1"/>
    <property type="molecule type" value="Genomic_DNA"/>
</dbReference>
<dbReference type="InterPro" id="IPR025437">
    <property type="entry name" value="YfhE-like"/>
</dbReference>
<name>A0A3R9Q161_9BACI</name>
<keyword evidence="3" id="KW-1185">Reference proteome</keyword>
<evidence type="ECO:0000313" key="2">
    <source>
        <dbReference type="EMBL" id="RSL31425.1"/>
    </source>
</evidence>
<evidence type="ECO:0000313" key="3">
    <source>
        <dbReference type="Proteomes" id="UP000275076"/>
    </source>
</evidence>
<proteinExistence type="predicted"/>
<reference evidence="2 3" key="1">
    <citation type="submission" date="2018-10" db="EMBL/GenBank/DDBJ databases">
        <title>Draft genome sequence of Bacillus salarius IM0101, isolated from a hypersaline soil in Inner Mongolia, China.</title>
        <authorList>
            <person name="Yamprayoonswat W."/>
            <person name="Boonvisut S."/>
            <person name="Jumpathong W."/>
            <person name="Sittihan S."/>
            <person name="Ruangsuj P."/>
            <person name="Wanthongcharoen S."/>
            <person name="Thongpramul N."/>
            <person name="Pimmason S."/>
            <person name="Yu B."/>
            <person name="Yasawong M."/>
        </authorList>
    </citation>
    <scope>NUCLEOTIDE SEQUENCE [LARGE SCALE GENOMIC DNA]</scope>
    <source>
        <strain evidence="2 3">IM0101</strain>
    </source>
</reference>
<dbReference type="Proteomes" id="UP000275076">
    <property type="component" value="Unassembled WGS sequence"/>
</dbReference>
<feature type="region of interest" description="Disordered" evidence="1">
    <location>
        <begin position="1"/>
        <end position="23"/>
    </location>
</feature>
<dbReference type="Pfam" id="PF14152">
    <property type="entry name" value="YfhE"/>
    <property type="match status" value="1"/>
</dbReference>
<dbReference type="RefSeq" id="WP_125558510.1">
    <property type="nucleotide sequence ID" value="NZ_RBVX01000024.1"/>
</dbReference>
<dbReference type="AlphaFoldDB" id="A0A3R9Q161"/>
<feature type="compositionally biased region" description="Polar residues" evidence="1">
    <location>
        <begin position="13"/>
        <end position="23"/>
    </location>
</feature>
<evidence type="ECO:0000256" key="1">
    <source>
        <dbReference type="SAM" id="MobiDB-lite"/>
    </source>
</evidence>
<dbReference type="OrthoDB" id="2439672at2"/>
<accession>A0A3R9Q161</accession>
<feature type="compositionally biased region" description="Basic and acidic residues" evidence="1">
    <location>
        <begin position="1"/>
        <end position="12"/>
    </location>
</feature>
<comment type="caution">
    <text evidence="2">The sequence shown here is derived from an EMBL/GenBank/DDBJ whole genome shotgun (WGS) entry which is preliminary data.</text>
</comment>